<dbReference type="InterPro" id="IPR050128">
    <property type="entry name" value="Sulfate_adenylyltrnsfr_sub2"/>
</dbReference>
<dbReference type="RefSeq" id="WP_250867637.1">
    <property type="nucleotide sequence ID" value="NZ_JAGSOI010000011.1"/>
</dbReference>
<gene>
    <name evidence="3" type="ORF">KDK67_04490</name>
</gene>
<dbReference type="PROSITE" id="PS00198">
    <property type="entry name" value="4FE4S_FER_1"/>
    <property type="match status" value="1"/>
</dbReference>
<dbReference type="Pfam" id="PF13187">
    <property type="entry name" value="Fer4_9"/>
    <property type="match status" value="1"/>
</dbReference>
<feature type="compositionally biased region" description="Basic and acidic residues" evidence="1">
    <location>
        <begin position="1"/>
        <end position="10"/>
    </location>
</feature>
<dbReference type="PROSITE" id="PS50890">
    <property type="entry name" value="PUA"/>
    <property type="match status" value="1"/>
</dbReference>
<dbReference type="PANTHER" id="PTHR43196:SF2">
    <property type="entry name" value="PHOSPHOADENOSINE PHOSPHOSULFATE REDUCTASE"/>
    <property type="match status" value="1"/>
</dbReference>
<dbReference type="PANTHER" id="PTHR43196">
    <property type="entry name" value="SULFATE ADENYLYLTRANSFERASE SUBUNIT 2"/>
    <property type="match status" value="1"/>
</dbReference>
<dbReference type="CDD" id="cd23947">
    <property type="entry name" value="PAPS_reductase-like_YbdN"/>
    <property type="match status" value="1"/>
</dbReference>
<comment type="caution">
    <text evidence="3">The sequence shown here is derived from an EMBL/GenBank/DDBJ whole genome shotgun (WGS) entry which is preliminary data.</text>
</comment>
<dbReference type="Gene3D" id="3.40.50.620">
    <property type="entry name" value="HUPs"/>
    <property type="match status" value="1"/>
</dbReference>
<dbReference type="GO" id="GO:0003723">
    <property type="term" value="F:RNA binding"/>
    <property type="evidence" value="ECO:0007669"/>
    <property type="project" value="InterPro"/>
</dbReference>
<organism evidence="3 4">
    <name type="scientific">Methanococcoides seepicolus</name>
    <dbReference type="NCBI Taxonomy" id="2828780"/>
    <lineage>
        <taxon>Archaea</taxon>
        <taxon>Methanobacteriati</taxon>
        <taxon>Methanobacteriota</taxon>
        <taxon>Stenosarchaea group</taxon>
        <taxon>Methanomicrobia</taxon>
        <taxon>Methanosarcinales</taxon>
        <taxon>Methanosarcinaceae</taxon>
        <taxon>Methanococcoides</taxon>
    </lineage>
</organism>
<dbReference type="InterPro" id="IPR015947">
    <property type="entry name" value="PUA-like_sf"/>
</dbReference>
<dbReference type="Proteomes" id="UP001056766">
    <property type="component" value="Unassembled WGS sequence"/>
</dbReference>
<dbReference type="GO" id="GO:0016491">
    <property type="term" value="F:oxidoreductase activity"/>
    <property type="evidence" value="ECO:0007669"/>
    <property type="project" value="UniProtKB-ARBA"/>
</dbReference>
<dbReference type="CDD" id="cd07953">
    <property type="entry name" value="PUA"/>
    <property type="match status" value="1"/>
</dbReference>
<evidence type="ECO:0000256" key="1">
    <source>
        <dbReference type="SAM" id="MobiDB-lite"/>
    </source>
</evidence>
<dbReference type="Pfam" id="PF01507">
    <property type="entry name" value="PAPS_reduct"/>
    <property type="match status" value="1"/>
</dbReference>
<evidence type="ECO:0000259" key="2">
    <source>
        <dbReference type="PROSITE" id="PS51379"/>
    </source>
</evidence>
<feature type="region of interest" description="Disordered" evidence="1">
    <location>
        <begin position="1"/>
        <end position="28"/>
    </location>
</feature>
<protein>
    <submittedName>
        <fullName evidence="3">Phosphoadenosine phosphosulfate reductase family protein</fullName>
    </submittedName>
</protein>
<dbReference type="SUPFAM" id="SSF52402">
    <property type="entry name" value="Adenine nucleotide alpha hydrolases-like"/>
    <property type="match status" value="1"/>
</dbReference>
<dbReference type="InterPro" id="IPR036974">
    <property type="entry name" value="PUA_sf"/>
</dbReference>
<evidence type="ECO:0000313" key="4">
    <source>
        <dbReference type="Proteomes" id="UP001056766"/>
    </source>
</evidence>
<dbReference type="SUPFAM" id="SSF54862">
    <property type="entry name" value="4Fe-4S ferredoxins"/>
    <property type="match status" value="1"/>
</dbReference>
<sequence length="667" mass="73996">MHLKKSDARIHKMPSRKGVVDKKKHSRNQVSNETSQIYWCKDCNVPLLDKKCGVCNGEIFEIRLSGPGDIRFCSPYERELLGNLLLSEFGRDPLGERLVLLNKISGEDKTAQVIVDGLDIGTLLFDMSLMEHRFEISVAGAQVFHGLIGSRTVTLKKTKMHLNGKKVSSELIESSTDDIKAGDPVIVVSGNLVGVGISLVDSDNMAVSDGPVLRIRKISSSDLKLSSNVATLEDAINANLPHLRKIGKNAMNTIKGIASQKEHRKLPVHVSFSGGKDSLVVLDLTLSALKGRDVRAFFLNTGIEFPETVEFVHSHCEKRGIELIESKAENAFWENLESFGPPAKDFRWCCKVCKLAPAGAIIDQCSEDKGVCLTIDGKRKFESFSRSNISASEKNPFVPNQLNIFPIRDWRAIEVWLYIYWRKLDYNPLYDVGFERVGCYLCPAELSAEYERLKDLHPSIYERWNSFLLKWAKSKGLSDEYVRHGMWRWKELPPKMLKLASELGIETEPSIVSDDFDITLTSGFSPCRDGGFTVEASVKGVLVSEASAILNILGSTVFSEELGMVLLKMDSSTVKFFSSGSLKVTANSKEDAHSCLEATAKQLLRANKCTECGICLKVCPVNAIELGSNKGRLYINDSCIRCGKCTDGCVVLKYSDKILSAMLNGRK</sequence>
<dbReference type="SUPFAM" id="SSF88697">
    <property type="entry name" value="PUA domain-like"/>
    <property type="match status" value="1"/>
</dbReference>
<dbReference type="InterPro" id="IPR014729">
    <property type="entry name" value="Rossmann-like_a/b/a_fold"/>
</dbReference>
<dbReference type="InterPro" id="IPR017896">
    <property type="entry name" value="4Fe4S_Fe-S-bd"/>
</dbReference>
<dbReference type="Gene3D" id="3.30.70.20">
    <property type="match status" value="1"/>
</dbReference>
<reference evidence="3" key="1">
    <citation type="journal article" date="2021" name="mSystems">
        <title>Bacteria and Archaea Synergistically Convert Glycine Betaine to Biogenic Methane in the Formosa Cold Seep of the South China Sea.</title>
        <authorList>
            <person name="Li L."/>
            <person name="Zhang W."/>
            <person name="Zhang S."/>
            <person name="Song L."/>
            <person name="Sun Q."/>
            <person name="Zhang H."/>
            <person name="Xiang H."/>
            <person name="Dong X."/>
        </authorList>
    </citation>
    <scope>NUCLEOTIDE SEQUENCE</scope>
    <source>
        <strain evidence="3">LLY</strain>
    </source>
</reference>
<proteinExistence type="predicted"/>
<evidence type="ECO:0000313" key="3">
    <source>
        <dbReference type="EMBL" id="MCM1986269.1"/>
    </source>
</evidence>
<dbReference type="PROSITE" id="PS51379">
    <property type="entry name" value="4FE4S_FER_2"/>
    <property type="match status" value="2"/>
</dbReference>
<feature type="domain" description="4Fe-4S ferredoxin-type" evidence="2">
    <location>
        <begin position="600"/>
        <end position="629"/>
    </location>
</feature>
<name>A0A9E4ZG35_9EURY</name>
<dbReference type="InterPro" id="IPR017900">
    <property type="entry name" value="4Fe4S_Fe_S_CS"/>
</dbReference>
<dbReference type="AlphaFoldDB" id="A0A9E4ZG35"/>
<dbReference type="InterPro" id="IPR002500">
    <property type="entry name" value="PAPS_reduct_dom"/>
</dbReference>
<dbReference type="Gene3D" id="2.30.130.10">
    <property type="entry name" value="PUA domain"/>
    <property type="match status" value="1"/>
</dbReference>
<dbReference type="NCBIfam" id="NF010366">
    <property type="entry name" value="PRK13795.1-1"/>
    <property type="match status" value="1"/>
</dbReference>
<feature type="domain" description="4Fe-4S ferredoxin-type" evidence="2">
    <location>
        <begin position="631"/>
        <end position="657"/>
    </location>
</feature>
<keyword evidence="4" id="KW-1185">Reference proteome</keyword>
<accession>A0A9E4ZG35</accession>
<reference evidence="3" key="2">
    <citation type="submission" date="2021-04" db="EMBL/GenBank/DDBJ databases">
        <authorList>
            <person name="Dong X."/>
        </authorList>
    </citation>
    <scope>NUCLEOTIDE SEQUENCE</scope>
    <source>
        <strain evidence="3">LLY</strain>
    </source>
</reference>
<dbReference type="EMBL" id="JAGSOI010000011">
    <property type="protein sequence ID" value="MCM1986269.1"/>
    <property type="molecule type" value="Genomic_DNA"/>
</dbReference>